<dbReference type="InterPro" id="IPR014937">
    <property type="entry name" value="DUF1810"/>
</dbReference>
<name>A0A085KBL3_SPHYA</name>
<dbReference type="EMBL" id="JAOCKX010000067">
    <property type="protein sequence ID" value="MDH2134734.1"/>
    <property type="molecule type" value="Genomic_DNA"/>
</dbReference>
<organism evidence="1 2">
    <name type="scientific">Sphingobium yanoikuyae</name>
    <name type="common">Sphingomonas yanoikuyae</name>
    <dbReference type="NCBI Taxonomy" id="13690"/>
    <lineage>
        <taxon>Bacteria</taxon>
        <taxon>Pseudomonadati</taxon>
        <taxon>Pseudomonadota</taxon>
        <taxon>Alphaproteobacteria</taxon>
        <taxon>Sphingomonadales</taxon>
        <taxon>Sphingomonadaceae</taxon>
        <taxon>Sphingobium</taxon>
    </lineage>
</organism>
<dbReference type="RefSeq" id="WP_037506391.1">
    <property type="nucleotide sequence ID" value="NZ_CAIGKD010000001.1"/>
</dbReference>
<gene>
    <name evidence="1" type="ORF">N5J77_26730</name>
</gene>
<accession>A0A085KBL3</accession>
<dbReference type="SUPFAM" id="SSF140736">
    <property type="entry name" value="Rv1873-like"/>
    <property type="match status" value="1"/>
</dbReference>
<dbReference type="Proteomes" id="UP001162318">
    <property type="component" value="Unassembled WGS sequence"/>
</dbReference>
<dbReference type="AlphaFoldDB" id="A0A085KBL3"/>
<evidence type="ECO:0000313" key="2">
    <source>
        <dbReference type="Proteomes" id="UP001162318"/>
    </source>
</evidence>
<evidence type="ECO:0000313" key="1">
    <source>
        <dbReference type="EMBL" id="MDH2134734.1"/>
    </source>
</evidence>
<reference evidence="1" key="1">
    <citation type="submission" date="2022-09" db="EMBL/GenBank/DDBJ databases">
        <title>Intensive care unit water sources are persistently colonized with multi-drug resistant bacteria and are the site of extensive horizontal gene transfer of antibiotic resistance genes.</title>
        <authorList>
            <person name="Diorio-Toth L."/>
        </authorList>
    </citation>
    <scope>NUCLEOTIDE SEQUENCE</scope>
    <source>
        <strain evidence="1">GD03659</strain>
    </source>
</reference>
<dbReference type="Gene3D" id="1.25.40.380">
    <property type="entry name" value="Protein of unknown function DUF1810"/>
    <property type="match status" value="1"/>
</dbReference>
<proteinExistence type="predicted"/>
<dbReference type="Pfam" id="PF08837">
    <property type="entry name" value="DUF1810"/>
    <property type="match status" value="1"/>
</dbReference>
<dbReference type="PIRSF" id="PIRSF008546">
    <property type="entry name" value="UCP008546"/>
    <property type="match status" value="1"/>
</dbReference>
<dbReference type="InterPro" id="IPR036287">
    <property type="entry name" value="Rv1873-like_sf"/>
</dbReference>
<protein>
    <submittedName>
        <fullName evidence="1">DUF1810 domain-containing protein</fullName>
    </submittedName>
</protein>
<sequence length="140" mass="15672">MRDDASLARFLDAQAGSYAAALSEISAGAKRSHWMWYVFPQLRGLGHSPTAQYYGIVSIEEARAYLHHPLLGKRYRQCVHALLKLDTDDPVVVFGAVDAMKLRSSLTLFEAAFPAPSFADVLDRWFCGERDPATRRLLQS</sequence>
<comment type="caution">
    <text evidence="1">The sequence shown here is derived from an EMBL/GenBank/DDBJ whole genome shotgun (WGS) entry which is preliminary data.</text>
</comment>